<gene>
    <name evidence="9" type="ORF">KC675_00155</name>
</gene>
<evidence type="ECO:0000256" key="6">
    <source>
        <dbReference type="SAM" id="MobiDB-lite"/>
    </source>
</evidence>
<dbReference type="PROSITE" id="PS51900">
    <property type="entry name" value="CB"/>
    <property type="match status" value="1"/>
</dbReference>
<evidence type="ECO:0000256" key="3">
    <source>
        <dbReference type="ARBA" id="ARBA00023125"/>
    </source>
</evidence>
<dbReference type="PANTHER" id="PTHR30349">
    <property type="entry name" value="PHAGE INTEGRASE-RELATED"/>
    <property type="match status" value="1"/>
</dbReference>
<dbReference type="PANTHER" id="PTHR30349:SF41">
    <property type="entry name" value="INTEGRASE_RECOMBINASE PROTEIN MJ0367-RELATED"/>
    <property type="match status" value="1"/>
</dbReference>
<dbReference type="Pfam" id="PF00589">
    <property type="entry name" value="Phage_integrase"/>
    <property type="match status" value="1"/>
</dbReference>
<sequence>MDDFDKYNKEIVAQLPLLEDFFYDLINNNYSEKTVSNYQRDLLVFASFLYSQKLKFDDIGKLDLIKYKDYLRNGKYLKDLKFLYDGEKDEVNPENPLPETQHKESSPKASRRLSMYQGRLGSRSVNRMLSALRSYFRFLTDADEKVPIPADAIKLIKTEKVVSNVADLDELISLIESPENFENKKNVRYRNRAMLELLFSTGMRISELINLNLEDLKLDESKKVIQDDRIFITGKGKKQRFVYLTERAKHYLERYLMTRDDDFKALFIPYRGSRLGTENPYAVRVSVNYLQYKIKQYRNRLGINIPTSAHSLRHGFATYLSENGANPASIQRLLGHESLQTTSRYVHTSDRVAQKSHKQFHPLKE</sequence>
<comment type="caution">
    <text evidence="9">The sequence shown here is derived from an EMBL/GenBank/DDBJ whole genome shotgun (WGS) entry which is preliminary data.</text>
</comment>
<reference evidence="9" key="1">
    <citation type="submission" date="2020-04" db="EMBL/GenBank/DDBJ databases">
        <authorList>
            <person name="Zhang T."/>
        </authorList>
    </citation>
    <scope>NUCLEOTIDE SEQUENCE</scope>
    <source>
        <strain evidence="9">HKST-UBA15</strain>
    </source>
</reference>
<keyword evidence="3 5" id="KW-0238">DNA-binding</keyword>
<reference evidence="9" key="2">
    <citation type="journal article" date="2021" name="Microbiome">
        <title>Successional dynamics and alternative stable states in a saline activated sludge microbial community over 9 years.</title>
        <authorList>
            <person name="Wang Y."/>
            <person name="Ye J."/>
            <person name="Ju F."/>
            <person name="Liu L."/>
            <person name="Boyd J.A."/>
            <person name="Deng Y."/>
            <person name="Parks D.H."/>
            <person name="Jiang X."/>
            <person name="Yin X."/>
            <person name="Woodcroft B.J."/>
            <person name="Tyson G.W."/>
            <person name="Hugenholtz P."/>
            <person name="Polz M.F."/>
            <person name="Zhang T."/>
        </authorList>
    </citation>
    <scope>NUCLEOTIDE SEQUENCE</scope>
    <source>
        <strain evidence="9">HKST-UBA15</strain>
    </source>
</reference>
<evidence type="ECO:0000256" key="1">
    <source>
        <dbReference type="ARBA" id="ARBA00008857"/>
    </source>
</evidence>
<dbReference type="GO" id="GO:0003677">
    <property type="term" value="F:DNA binding"/>
    <property type="evidence" value="ECO:0007669"/>
    <property type="project" value="UniProtKB-UniRule"/>
</dbReference>
<dbReference type="AlphaFoldDB" id="A0A955I805"/>
<dbReference type="Pfam" id="PF02899">
    <property type="entry name" value="Phage_int_SAM_1"/>
    <property type="match status" value="1"/>
</dbReference>
<dbReference type="Proteomes" id="UP000745577">
    <property type="component" value="Unassembled WGS sequence"/>
</dbReference>
<evidence type="ECO:0000256" key="2">
    <source>
        <dbReference type="ARBA" id="ARBA00022908"/>
    </source>
</evidence>
<proteinExistence type="inferred from homology"/>
<dbReference type="SUPFAM" id="SSF56349">
    <property type="entry name" value="DNA breaking-rejoining enzymes"/>
    <property type="match status" value="1"/>
</dbReference>
<dbReference type="InterPro" id="IPR050090">
    <property type="entry name" value="Tyrosine_recombinase_XerCD"/>
</dbReference>
<comment type="similarity">
    <text evidence="1">Belongs to the 'phage' integrase family.</text>
</comment>
<protein>
    <submittedName>
        <fullName evidence="9">Tyrosine-type recombinase/integrase</fullName>
    </submittedName>
</protein>
<evidence type="ECO:0000259" key="7">
    <source>
        <dbReference type="PROSITE" id="PS51898"/>
    </source>
</evidence>
<dbReference type="InterPro" id="IPR044068">
    <property type="entry name" value="CB"/>
</dbReference>
<dbReference type="InterPro" id="IPR010998">
    <property type="entry name" value="Integrase_recombinase_N"/>
</dbReference>
<evidence type="ECO:0000256" key="5">
    <source>
        <dbReference type="PROSITE-ProRule" id="PRU01248"/>
    </source>
</evidence>
<evidence type="ECO:0000313" key="9">
    <source>
        <dbReference type="EMBL" id="MCA9379574.1"/>
    </source>
</evidence>
<evidence type="ECO:0000313" key="10">
    <source>
        <dbReference type="Proteomes" id="UP000745577"/>
    </source>
</evidence>
<feature type="region of interest" description="Disordered" evidence="6">
    <location>
        <begin position="91"/>
        <end position="111"/>
    </location>
</feature>
<dbReference type="Gene3D" id="1.10.150.130">
    <property type="match status" value="1"/>
</dbReference>
<dbReference type="PROSITE" id="PS51898">
    <property type="entry name" value="TYR_RECOMBINASE"/>
    <property type="match status" value="1"/>
</dbReference>
<dbReference type="InterPro" id="IPR002104">
    <property type="entry name" value="Integrase_catalytic"/>
</dbReference>
<accession>A0A955I805</accession>
<dbReference type="GO" id="GO:0006310">
    <property type="term" value="P:DNA recombination"/>
    <property type="evidence" value="ECO:0007669"/>
    <property type="project" value="UniProtKB-KW"/>
</dbReference>
<evidence type="ECO:0000259" key="8">
    <source>
        <dbReference type="PROSITE" id="PS51900"/>
    </source>
</evidence>
<evidence type="ECO:0000256" key="4">
    <source>
        <dbReference type="ARBA" id="ARBA00023172"/>
    </source>
</evidence>
<dbReference type="EMBL" id="JAGQLL010000002">
    <property type="protein sequence ID" value="MCA9379574.1"/>
    <property type="molecule type" value="Genomic_DNA"/>
</dbReference>
<dbReference type="Gene3D" id="1.10.443.10">
    <property type="entry name" value="Intergrase catalytic core"/>
    <property type="match status" value="1"/>
</dbReference>
<keyword evidence="2" id="KW-0229">DNA integration</keyword>
<keyword evidence="4" id="KW-0233">DNA recombination</keyword>
<dbReference type="InterPro" id="IPR013762">
    <property type="entry name" value="Integrase-like_cat_sf"/>
</dbReference>
<organism evidence="9 10">
    <name type="scientific">Candidatus Dojkabacteria bacterium</name>
    <dbReference type="NCBI Taxonomy" id="2099670"/>
    <lineage>
        <taxon>Bacteria</taxon>
        <taxon>Candidatus Dojkabacteria</taxon>
    </lineage>
</organism>
<dbReference type="InterPro" id="IPR011010">
    <property type="entry name" value="DNA_brk_join_enz"/>
</dbReference>
<feature type="domain" description="Tyr recombinase" evidence="7">
    <location>
        <begin position="161"/>
        <end position="359"/>
    </location>
</feature>
<feature type="domain" description="Core-binding (CB)" evidence="8">
    <location>
        <begin position="12"/>
        <end position="140"/>
    </location>
</feature>
<dbReference type="GO" id="GO:0015074">
    <property type="term" value="P:DNA integration"/>
    <property type="evidence" value="ECO:0007669"/>
    <property type="project" value="UniProtKB-KW"/>
</dbReference>
<name>A0A955I805_9BACT</name>
<dbReference type="InterPro" id="IPR004107">
    <property type="entry name" value="Integrase_SAM-like_N"/>
</dbReference>